<comment type="caution">
    <text evidence="1">The sequence shown here is derived from an EMBL/GenBank/DDBJ whole genome shotgun (WGS) entry which is preliminary data.</text>
</comment>
<reference evidence="1" key="1">
    <citation type="journal article" date="2015" name="Nature">
        <title>Complex archaea that bridge the gap between prokaryotes and eukaryotes.</title>
        <authorList>
            <person name="Spang A."/>
            <person name="Saw J.H."/>
            <person name="Jorgensen S.L."/>
            <person name="Zaremba-Niedzwiedzka K."/>
            <person name="Martijn J."/>
            <person name="Lind A.E."/>
            <person name="van Eijk R."/>
            <person name="Schleper C."/>
            <person name="Guy L."/>
            <person name="Ettema T.J."/>
        </authorList>
    </citation>
    <scope>NUCLEOTIDE SEQUENCE</scope>
</reference>
<proteinExistence type="predicted"/>
<organism evidence="1">
    <name type="scientific">marine sediment metagenome</name>
    <dbReference type="NCBI Taxonomy" id="412755"/>
    <lineage>
        <taxon>unclassified sequences</taxon>
        <taxon>metagenomes</taxon>
        <taxon>ecological metagenomes</taxon>
    </lineage>
</organism>
<evidence type="ECO:0000313" key="1">
    <source>
        <dbReference type="EMBL" id="KKL06696.1"/>
    </source>
</evidence>
<evidence type="ECO:0008006" key="2">
    <source>
        <dbReference type="Google" id="ProtNLM"/>
    </source>
</evidence>
<name>A0A0F9CM30_9ZZZZ</name>
<gene>
    <name evidence="1" type="ORF">LCGC14_2593430</name>
</gene>
<sequence length="81" mass="9711">MRWQGKHPLQTFKVESRHKHPDTSEPILYNVELWGDGEIDCDCMAGSYKRKCWHKREILDKLSEEFGSLQKAIDYFRKKIQ</sequence>
<accession>A0A0F9CM30</accession>
<protein>
    <recommendedName>
        <fullName evidence="2">SWIM-type domain-containing protein</fullName>
    </recommendedName>
</protein>
<dbReference type="AlphaFoldDB" id="A0A0F9CM30"/>
<dbReference type="EMBL" id="LAZR01043599">
    <property type="protein sequence ID" value="KKL06696.1"/>
    <property type="molecule type" value="Genomic_DNA"/>
</dbReference>